<dbReference type="SUPFAM" id="SSF53448">
    <property type="entry name" value="Nucleotide-diphospho-sugar transferases"/>
    <property type="match status" value="1"/>
</dbReference>
<dbReference type="HOGENOM" id="CLU_054735_0_0_3"/>
<comment type="caution">
    <text evidence="1">The sequence shown here is derived from an EMBL/GenBank/DDBJ whole genome shotgun (WGS) entry which is preliminary data.</text>
</comment>
<dbReference type="InterPro" id="IPR029044">
    <property type="entry name" value="Nucleotide-diphossugar_trans"/>
</dbReference>
<accession>I4I3A1</accession>
<dbReference type="Proteomes" id="UP000005291">
    <property type="component" value="Unassembled WGS sequence"/>
</dbReference>
<sequence>MSIVFDLERTNQLSLLPDKDLVNLCPPIEPYQVTKNLMKKAPIAFFAYKRPGHTLRSLESLARNERAAESELFIFCDAPKRQEDQESVKQVREVVRSKKWCGTVNIIERETNLGLANSIIRGVTDLCDEYGSVIVIEDDLILSPFFLDYMNKALNLYKDAHHVMQISGYMFPVKLELETDAIFLPFPTSWGWATWQNSWKYLDLSMSGYEKLKGESLLRYKFDLDGSYPYFKMLESQIKNKIDSWAIVWYLTVFMQQGLTLFPTQSLVTNIGFDGSGTHGGRKIVTNKRNHNFDNAITDKITSYPSSCEVCSEAYFALAEYFKEFQRESKSLIKILYLKCYDMLESLKQQP</sequence>
<protein>
    <recommendedName>
        <fullName evidence="3">Sugar transferase</fullName>
    </recommendedName>
</protein>
<reference evidence="1 2" key="1">
    <citation type="submission" date="2012-04" db="EMBL/GenBank/DDBJ databases">
        <authorList>
            <person name="Genoscope - CEA"/>
        </authorList>
    </citation>
    <scope>NUCLEOTIDE SEQUENCE [LARGE SCALE GENOMIC DNA]</scope>
    <source>
        <strain evidence="1 2">9808</strain>
    </source>
</reference>
<dbReference type="Gene3D" id="3.90.550.10">
    <property type="entry name" value="Spore Coat Polysaccharide Biosynthesis Protein SpsA, Chain A"/>
    <property type="match status" value="1"/>
</dbReference>
<dbReference type="AlphaFoldDB" id="I4I3A1"/>
<proteinExistence type="predicted"/>
<evidence type="ECO:0000313" key="2">
    <source>
        <dbReference type="Proteomes" id="UP000005291"/>
    </source>
</evidence>
<dbReference type="EMBL" id="CAIN01000435">
    <property type="protein sequence ID" value="CCI28775.1"/>
    <property type="molecule type" value="Genomic_DNA"/>
</dbReference>
<evidence type="ECO:0000313" key="1">
    <source>
        <dbReference type="EMBL" id="CCI28775.1"/>
    </source>
</evidence>
<evidence type="ECO:0008006" key="3">
    <source>
        <dbReference type="Google" id="ProtNLM"/>
    </source>
</evidence>
<name>I4I3A1_MICAE</name>
<gene>
    <name evidence="1" type="ORF">MICAG_590007</name>
</gene>
<organism evidence="1 2">
    <name type="scientific">Microcystis aeruginosa PCC 9808</name>
    <dbReference type="NCBI Taxonomy" id="1160284"/>
    <lineage>
        <taxon>Bacteria</taxon>
        <taxon>Bacillati</taxon>
        <taxon>Cyanobacteriota</taxon>
        <taxon>Cyanophyceae</taxon>
        <taxon>Oscillatoriophycideae</taxon>
        <taxon>Chroococcales</taxon>
        <taxon>Microcystaceae</taxon>
        <taxon>Microcystis</taxon>
    </lineage>
</organism>